<dbReference type="Proteomes" id="UP000460221">
    <property type="component" value="Unassembled WGS sequence"/>
</dbReference>
<dbReference type="GO" id="GO:0000160">
    <property type="term" value="P:phosphorelay signal transduction system"/>
    <property type="evidence" value="ECO:0007669"/>
    <property type="project" value="UniProtKB-KW"/>
</dbReference>
<dbReference type="Gene3D" id="2.60.120.10">
    <property type="entry name" value="Jelly Rolls"/>
    <property type="match status" value="1"/>
</dbReference>
<keyword evidence="3 7" id="KW-0418">Kinase</keyword>
<organism evidence="7 8">
    <name type="scientific">Nakamurella alba</name>
    <dbReference type="NCBI Taxonomy" id="2665158"/>
    <lineage>
        <taxon>Bacteria</taxon>
        <taxon>Bacillati</taxon>
        <taxon>Actinomycetota</taxon>
        <taxon>Actinomycetes</taxon>
        <taxon>Nakamurellales</taxon>
        <taxon>Nakamurellaceae</taxon>
        <taxon>Nakamurella</taxon>
    </lineage>
</organism>
<dbReference type="GO" id="GO:0004673">
    <property type="term" value="F:protein histidine kinase activity"/>
    <property type="evidence" value="ECO:0007669"/>
    <property type="project" value="UniProtKB-EC"/>
</dbReference>
<dbReference type="Pfam" id="PF02518">
    <property type="entry name" value="HATPase_c"/>
    <property type="match status" value="1"/>
</dbReference>
<dbReference type="InterPro" id="IPR000595">
    <property type="entry name" value="cNMP-bd_dom"/>
</dbReference>
<gene>
    <name evidence="7" type="ORF">GIS00_25115</name>
</gene>
<dbReference type="Gene3D" id="3.30.565.10">
    <property type="entry name" value="Histidine kinase-like ATPase, C-terminal domain"/>
    <property type="match status" value="1"/>
</dbReference>
<proteinExistence type="predicted"/>
<accession>A0A7K1FST2</accession>
<evidence type="ECO:0000256" key="3">
    <source>
        <dbReference type="ARBA" id="ARBA00022777"/>
    </source>
</evidence>
<evidence type="ECO:0000256" key="2">
    <source>
        <dbReference type="ARBA" id="ARBA00012438"/>
    </source>
</evidence>
<evidence type="ECO:0000259" key="5">
    <source>
        <dbReference type="PROSITE" id="PS50042"/>
    </source>
</evidence>
<keyword evidence="3 7" id="KW-0808">Transferase</keyword>
<evidence type="ECO:0000313" key="8">
    <source>
        <dbReference type="Proteomes" id="UP000460221"/>
    </source>
</evidence>
<dbReference type="InterPro" id="IPR003594">
    <property type="entry name" value="HATPase_dom"/>
</dbReference>
<evidence type="ECO:0000259" key="6">
    <source>
        <dbReference type="PROSITE" id="PS50109"/>
    </source>
</evidence>
<dbReference type="Gene3D" id="1.10.287.130">
    <property type="match status" value="1"/>
</dbReference>
<feature type="domain" description="Histidine kinase" evidence="6">
    <location>
        <begin position="291"/>
        <end position="472"/>
    </location>
</feature>
<dbReference type="InterPro" id="IPR036890">
    <property type="entry name" value="HATPase_C_sf"/>
</dbReference>
<dbReference type="InterPro" id="IPR014710">
    <property type="entry name" value="RmlC-like_jellyroll"/>
</dbReference>
<comment type="caution">
    <text evidence="7">The sequence shown here is derived from an EMBL/GenBank/DDBJ whole genome shotgun (WGS) entry which is preliminary data.</text>
</comment>
<dbReference type="InterPro" id="IPR018490">
    <property type="entry name" value="cNMP-bd_dom_sf"/>
</dbReference>
<dbReference type="SMART" id="SM00387">
    <property type="entry name" value="HATPase_c"/>
    <property type="match status" value="1"/>
</dbReference>
<evidence type="ECO:0000313" key="7">
    <source>
        <dbReference type="EMBL" id="MTD17215.1"/>
    </source>
</evidence>
<dbReference type="RefSeq" id="WP_154771220.1">
    <property type="nucleotide sequence ID" value="NZ_WLYK01000017.1"/>
</dbReference>
<dbReference type="SUPFAM" id="SSF55874">
    <property type="entry name" value="ATPase domain of HSP90 chaperone/DNA topoisomerase II/histidine kinase"/>
    <property type="match status" value="1"/>
</dbReference>
<dbReference type="PANTHER" id="PTHR43065">
    <property type="entry name" value="SENSOR HISTIDINE KINASE"/>
    <property type="match status" value="1"/>
</dbReference>
<dbReference type="PROSITE" id="PS50042">
    <property type="entry name" value="CNMP_BINDING_3"/>
    <property type="match status" value="1"/>
</dbReference>
<comment type="catalytic activity">
    <reaction evidence="1">
        <text>ATP + protein L-histidine = ADP + protein N-phospho-L-histidine.</text>
        <dbReference type="EC" id="2.7.13.3"/>
    </reaction>
</comment>
<dbReference type="EC" id="2.7.13.3" evidence="2"/>
<feature type="domain" description="Cyclic nucleotide-binding" evidence="5">
    <location>
        <begin position="17"/>
        <end position="123"/>
    </location>
</feature>
<dbReference type="PROSITE" id="PS50109">
    <property type="entry name" value="HIS_KIN"/>
    <property type="match status" value="1"/>
</dbReference>
<dbReference type="EMBL" id="WLYK01000017">
    <property type="protein sequence ID" value="MTD17215.1"/>
    <property type="molecule type" value="Genomic_DNA"/>
</dbReference>
<keyword evidence="4" id="KW-0902">Two-component regulatory system</keyword>
<name>A0A7K1FST2_9ACTN</name>
<evidence type="ECO:0000256" key="1">
    <source>
        <dbReference type="ARBA" id="ARBA00000085"/>
    </source>
</evidence>
<dbReference type="PRINTS" id="PR00344">
    <property type="entry name" value="BCTRLSENSOR"/>
</dbReference>
<reference evidence="7 8" key="1">
    <citation type="submission" date="2019-11" db="EMBL/GenBank/DDBJ databases">
        <authorList>
            <person name="Jiang L.-Q."/>
        </authorList>
    </citation>
    <scope>NUCLEOTIDE SEQUENCE [LARGE SCALE GENOMIC DNA]</scope>
    <source>
        <strain evidence="7 8">YIM 132087</strain>
    </source>
</reference>
<dbReference type="InterPro" id="IPR004358">
    <property type="entry name" value="Sig_transdc_His_kin-like_C"/>
</dbReference>
<dbReference type="InterPro" id="IPR005467">
    <property type="entry name" value="His_kinase_dom"/>
</dbReference>
<protein>
    <recommendedName>
        <fullName evidence="2">histidine kinase</fullName>
        <ecNumber evidence="2">2.7.13.3</ecNumber>
    </recommendedName>
</protein>
<dbReference type="CDD" id="cd00038">
    <property type="entry name" value="CAP_ED"/>
    <property type="match status" value="1"/>
</dbReference>
<evidence type="ECO:0000256" key="4">
    <source>
        <dbReference type="ARBA" id="ARBA00023012"/>
    </source>
</evidence>
<dbReference type="PANTHER" id="PTHR43065:SF48">
    <property type="entry name" value="HISTIDINE KINASE"/>
    <property type="match status" value="1"/>
</dbReference>
<sequence length="478" mass="52314">MSETLPCDIEELRTLFLFEKLEPEQLQRICSEGHVIRAEPGNLFTEGDPATCFYVMLEGEIALLRRVGGEDIETSRTSQRGVYSGAVQSYLGEQVPQIYRNSVRVIRPSRFYVLDAGTFAGIMREWFPMAMHMLEGLFLGLQSSQAAVGQRERLLALGSLSAGLTHELNNPAAAAVRATAALRERVAGMRHKLGFIASGHFTPDAMAAVVKIQEEAVERAAKAPQLSPLEAGDREDALADWLDEHDVPGGWDIAPTLVQAGLEPDWLQEVRDTVGEQAFPGAVRWLGYTVETEQLMDEIADATTRISTLVDSAKQYSQMDRAPFQVVDVHQLLDSTLVMLGKKIGSGVQVVKHYDTSLPRIGCYAAELNQVWTNLIDNAVGAMHGEGTLAITTGPLGDDHLFVEIADTGPGVPEEIRDRIFEPFFTTKPVGEGTGLGLDISWRIVVKKHRGDLSLQSTPGDTRFLVRLPLSGPQPTDA</sequence>
<keyword evidence="8" id="KW-1185">Reference proteome</keyword>
<dbReference type="SUPFAM" id="SSF51206">
    <property type="entry name" value="cAMP-binding domain-like"/>
    <property type="match status" value="1"/>
</dbReference>
<dbReference type="AlphaFoldDB" id="A0A7K1FST2"/>